<evidence type="ECO:0000256" key="4">
    <source>
        <dbReference type="ARBA" id="ARBA00012026"/>
    </source>
</evidence>
<dbReference type="UniPathway" id="UPA00109">
    <property type="reaction ID" value="UER00186"/>
</dbReference>
<dbReference type="STRING" id="316067.Geob_0612"/>
<feature type="binding site" evidence="10 13">
    <location>
        <position position="444"/>
    </location>
    <ligand>
        <name>Mn(2+)</name>
        <dbReference type="ChEBI" id="CHEBI:29035"/>
        <label>2</label>
    </ligand>
</feature>
<dbReference type="InterPro" id="IPR006124">
    <property type="entry name" value="Metalloenzyme"/>
</dbReference>
<name>B9M0E0_GEODF</name>
<dbReference type="Pfam" id="PF06415">
    <property type="entry name" value="iPGM_N"/>
    <property type="match status" value="1"/>
</dbReference>
<comment type="function">
    <text evidence="10">Catalyzes the interconversion of 2-phosphoglycerate and 3-phosphoglycerate.</text>
</comment>
<dbReference type="Pfam" id="PF01676">
    <property type="entry name" value="Metalloenzyme"/>
    <property type="match status" value="1"/>
</dbReference>
<gene>
    <name evidence="10 16" type="primary">gpmI</name>
    <name evidence="16" type="ordered locus">Geob_0612</name>
</gene>
<feature type="binding site" evidence="10 12">
    <location>
        <position position="123"/>
    </location>
    <ligand>
        <name>substrate</name>
    </ligand>
</feature>
<feature type="binding site" evidence="10 12">
    <location>
        <position position="191"/>
    </location>
    <ligand>
        <name>substrate</name>
    </ligand>
</feature>
<proteinExistence type="inferred from homology"/>
<dbReference type="EC" id="5.4.2.12" evidence="4 10"/>
<dbReference type="Gene3D" id="3.40.1450.10">
    <property type="entry name" value="BPG-independent phosphoglycerate mutase, domain B"/>
    <property type="match status" value="1"/>
</dbReference>
<dbReference type="GO" id="GO:0006096">
    <property type="term" value="P:glycolytic process"/>
    <property type="evidence" value="ECO:0007669"/>
    <property type="project" value="UniProtKB-UniRule"/>
</dbReference>
<feature type="binding site" evidence="10 12">
    <location>
        <begin position="153"/>
        <end position="154"/>
    </location>
    <ligand>
        <name>substrate</name>
    </ligand>
</feature>
<comment type="similarity">
    <text evidence="3 10">Belongs to the BPG-independent phosphoglycerate mutase family.</text>
</comment>
<accession>B9M0E0</accession>
<feature type="domain" description="Metalloenzyme" evidence="14">
    <location>
        <begin position="5"/>
        <end position="500"/>
    </location>
</feature>
<keyword evidence="17" id="KW-1185">Reference proteome</keyword>
<dbReference type="SUPFAM" id="SSF53649">
    <property type="entry name" value="Alkaline phosphatase-like"/>
    <property type="match status" value="1"/>
</dbReference>
<feature type="binding site" evidence="10 13">
    <location>
        <position position="62"/>
    </location>
    <ligand>
        <name>Mn(2+)</name>
        <dbReference type="ChEBI" id="CHEBI:29035"/>
        <label>2</label>
    </ligand>
</feature>
<dbReference type="Proteomes" id="UP000007721">
    <property type="component" value="Chromosome"/>
</dbReference>
<feature type="binding site" evidence="10 13">
    <location>
        <position position="461"/>
    </location>
    <ligand>
        <name>Mn(2+)</name>
        <dbReference type="ChEBI" id="CHEBI:29035"/>
        <label>1</label>
    </ligand>
</feature>
<evidence type="ECO:0000256" key="2">
    <source>
        <dbReference type="ARBA" id="ARBA00004798"/>
    </source>
</evidence>
<dbReference type="InterPro" id="IPR011258">
    <property type="entry name" value="BPG-indep_PGM_N"/>
</dbReference>
<dbReference type="RefSeq" id="WP_012645706.1">
    <property type="nucleotide sequence ID" value="NC_011979.1"/>
</dbReference>
<dbReference type="HOGENOM" id="CLU_026099_2_0_7"/>
<evidence type="ECO:0000256" key="3">
    <source>
        <dbReference type="ARBA" id="ARBA00008819"/>
    </source>
</evidence>
<dbReference type="GO" id="GO:0004619">
    <property type="term" value="F:phosphoglycerate mutase activity"/>
    <property type="evidence" value="ECO:0007669"/>
    <property type="project" value="UniProtKB-UniRule"/>
</dbReference>
<evidence type="ECO:0000256" key="1">
    <source>
        <dbReference type="ARBA" id="ARBA00000370"/>
    </source>
</evidence>
<protein>
    <recommendedName>
        <fullName evidence="9 10">2,3-bisphosphoglycerate-independent phosphoglycerate mutase</fullName>
        <shortName evidence="10">BPG-independent PGAM</shortName>
        <shortName evidence="10">Phosphoglyceromutase</shortName>
        <shortName evidence="10">iPGM</shortName>
        <ecNumber evidence="4 10">5.4.2.12</ecNumber>
    </recommendedName>
</protein>
<evidence type="ECO:0000259" key="15">
    <source>
        <dbReference type="Pfam" id="PF06415"/>
    </source>
</evidence>
<dbReference type="eggNOG" id="COG0696">
    <property type="taxonomic scope" value="Bacteria"/>
</dbReference>
<comment type="cofactor">
    <cofactor evidence="10">
        <name>Mn(2+)</name>
        <dbReference type="ChEBI" id="CHEBI:29035"/>
    </cofactor>
    <text evidence="10">Binds 2 manganese ions per subunit.</text>
</comment>
<keyword evidence="6 10" id="KW-0324">Glycolysis</keyword>
<dbReference type="KEGG" id="geo:Geob_0612"/>
<dbReference type="GO" id="GO:0005829">
    <property type="term" value="C:cytosol"/>
    <property type="evidence" value="ECO:0007669"/>
    <property type="project" value="TreeGrafter"/>
</dbReference>
<evidence type="ECO:0000313" key="17">
    <source>
        <dbReference type="Proteomes" id="UP000007721"/>
    </source>
</evidence>
<reference evidence="16 17" key="1">
    <citation type="submission" date="2009-01" db="EMBL/GenBank/DDBJ databases">
        <title>Complete sequence of Geobacter sp. FRC-32.</title>
        <authorList>
            <consortium name="US DOE Joint Genome Institute"/>
            <person name="Lucas S."/>
            <person name="Copeland A."/>
            <person name="Lapidus A."/>
            <person name="Glavina del Rio T."/>
            <person name="Dalin E."/>
            <person name="Tice H."/>
            <person name="Bruce D."/>
            <person name="Goodwin L."/>
            <person name="Pitluck S."/>
            <person name="Saunders E."/>
            <person name="Brettin T."/>
            <person name="Detter J.C."/>
            <person name="Han C."/>
            <person name="Larimer F."/>
            <person name="Land M."/>
            <person name="Hauser L."/>
            <person name="Kyrpides N."/>
            <person name="Ovchinnikova G."/>
            <person name="Kostka J."/>
            <person name="Richardson P."/>
        </authorList>
    </citation>
    <scope>NUCLEOTIDE SEQUENCE [LARGE SCALE GENOMIC DNA]</scope>
    <source>
        <strain evidence="17">DSM 22248 / JCM 15807 / FRC-32</strain>
    </source>
</reference>
<dbReference type="Gene3D" id="3.40.720.10">
    <property type="entry name" value="Alkaline Phosphatase, subunit A"/>
    <property type="match status" value="1"/>
</dbReference>
<evidence type="ECO:0000256" key="7">
    <source>
        <dbReference type="ARBA" id="ARBA00023211"/>
    </source>
</evidence>
<feature type="binding site" evidence="10 12">
    <location>
        <begin position="260"/>
        <end position="263"/>
    </location>
    <ligand>
        <name>substrate</name>
    </ligand>
</feature>
<feature type="active site" description="Phosphoserine intermediate" evidence="10 11">
    <location>
        <position position="62"/>
    </location>
</feature>
<evidence type="ECO:0000256" key="9">
    <source>
        <dbReference type="ARBA" id="ARBA00071648"/>
    </source>
</evidence>
<evidence type="ECO:0000256" key="13">
    <source>
        <dbReference type="PIRSR" id="PIRSR001492-3"/>
    </source>
</evidence>
<evidence type="ECO:0000313" key="16">
    <source>
        <dbReference type="EMBL" id="ACM18977.1"/>
    </source>
</evidence>
<feature type="binding site" evidence="10 12">
    <location>
        <position position="334"/>
    </location>
    <ligand>
        <name>substrate</name>
    </ligand>
</feature>
<evidence type="ECO:0000259" key="14">
    <source>
        <dbReference type="Pfam" id="PF01676"/>
    </source>
</evidence>
<keyword evidence="7 10" id="KW-0464">Manganese</keyword>
<dbReference type="OrthoDB" id="9800863at2"/>
<comment type="catalytic activity">
    <reaction evidence="1 10">
        <text>(2R)-2-phosphoglycerate = (2R)-3-phosphoglycerate</text>
        <dbReference type="Rhea" id="RHEA:15901"/>
        <dbReference type="ChEBI" id="CHEBI:58272"/>
        <dbReference type="ChEBI" id="CHEBI:58289"/>
        <dbReference type="EC" id="5.4.2.12"/>
    </reaction>
</comment>
<keyword evidence="5 10" id="KW-0479">Metal-binding</keyword>
<dbReference type="GO" id="GO:0006007">
    <property type="term" value="P:glucose catabolic process"/>
    <property type="evidence" value="ECO:0007669"/>
    <property type="project" value="InterPro"/>
</dbReference>
<organism evidence="16 17">
    <name type="scientific">Geotalea daltonii (strain DSM 22248 / JCM 15807 / FRC-32)</name>
    <name type="common">Geobacter daltonii</name>
    <dbReference type="NCBI Taxonomy" id="316067"/>
    <lineage>
        <taxon>Bacteria</taxon>
        <taxon>Pseudomonadati</taxon>
        <taxon>Thermodesulfobacteriota</taxon>
        <taxon>Desulfuromonadia</taxon>
        <taxon>Geobacterales</taxon>
        <taxon>Geobacteraceae</taxon>
        <taxon>Geotalea</taxon>
    </lineage>
</organism>
<dbReference type="InterPro" id="IPR005995">
    <property type="entry name" value="Pgm_bpd_ind"/>
</dbReference>
<dbReference type="PIRSF" id="PIRSF001492">
    <property type="entry name" value="IPGAM"/>
    <property type="match status" value="1"/>
</dbReference>
<dbReference type="InterPro" id="IPR036646">
    <property type="entry name" value="PGAM_B_sf"/>
</dbReference>
<evidence type="ECO:0000256" key="12">
    <source>
        <dbReference type="PIRSR" id="PIRSR001492-2"/>
    </source>
</evidence>
<sequence>MPKQPLMLMILDGWGINPQRENNAIAQARTPNMDRLCAEYPCTEMGTSGMSVGLPEGQMGNSEVGHLNIGAGRIVYQDLTRISKSIEDGDFFTNPVLLDCIAKTKAAGGRLHLAGLLSDGGVHSQNTHLYALLRLAKQQGLDEVFIHCLLDGRDTPPQSGADYLAQLEEEIARIGCGRIATVIGRFYAMDRDNRWERVEKAYRAIVCGDGEEFSSAAAAIDKSYENGVTDEFVLPSVITAGGAAIGKINDGDGFIFFNYRSDRAREITRSLTDIAFAGFQRPCWANLASYVCMTTYDETFGLPVAFGPEELKNILGEVLGRAGLRQLRIAETEKYAHVTFFFNGGSEVPFPGEDRALIPSPKEVATYDQKPEMSVYHVTEELLRRLDQDIYDVIILNFANADMVGHTGIMSAAIKAIEAVDECVGTLVDKVRSLGGRVLITADHGNAEIMTDEAGGPHTAHTCDVVPFILVDDTRKSVKLQPAILADIAPTMLEILGVEKPKEMTGKSLITNA</sequence>
<evidence type="ECO:0000256" key="10">
    <source>
        <dbReference type="HAMAP-Rule" id="MF_01038"/>
    </source>
</evidence>
<dbReference type="SUPFAM" id="SSF64158">
    <property type="entry name" value="2,3-Bisphosphoglycerate-independent phosphoglycerate mutase, substrate-binding domain"/>
    <property type="match status" value="1"/>
</dbReference>
<evidence type="ECO:0000256" key="6">
    <source>
        <dbReference type="ARBA" id="ARBA00023152"/>
    </source>
</evidence>
<dbReference type="CDD" id="cd16010">
    <property type="entry name" value="iPGM"/>
    <property type="match status" value="1"/>
</dbReference>
<keyword evidence="8 10" id="KW-0413">Isomerase</keyword>
<feature type="binding site" evidence="10 13">
    <location>
        <position position="402"/>
    </location>
    <ligand>
        <name>Mn(2+)</name>
        <dbReference type="ChEBI" id="CHEBI:29035"/>
        <label>1</label>
    </ligand>
</feature>
<dbReference type="FunFam" id="3.40.1450.10:FF:000001">
    <property type="entry name" value="2,3-bisphosphoglycerate-independent phosphoglycerate mutase"/>
    <property type="match status" value="1"/>
</dbReference>
<dbReference type="GO" id="GO:0030145">
    <property type="term" value="F:manganese ion binding"/>
    <property type="evidence" value="ECO:0007669"/>
    <property type="project" value="UniProtKB-UniRule"/>
</dbReference>
<comment type="subunit">
    <text evidence="10">Monomer.</text>
</comment>
<evidence type="ECO:0000256" key="8">
    <source>
        <dbReference type="ARBA" id="ARBA00023235"/>
    </source>
</evidence>
<comment type="pathway">
    <text evidence="2 10">Carbohydrate degradation; glycolysis; pyruvate from D-glyceraldehyde 3-phosphate: step 3/5.</text>
</comment>
<dbReference type="AlphaFoldDB" id="B9M0E0"/>
<dbReference type="NCBIfam" id="TIGR01307">
    <property type="entry name" value="pgm_bpd_ind"/>
    <property type="match status" value="1"/>
</dbReference>
<dbReference type="EMBL" id="CP001390">
    <property type="protein sequence ID" value="ACM18977.1"/>
    <property type="molecule type" value="Genomic_DNA"/>
</dbReference>
<feature type="binding site" evidence="10 13">
    <location>
        <position position="443"/>
    </location>
    <ligand>
        <name>Mn(2+)</name>
        <dbReference type="ChEBI" id="CHEBI:29035"/>
        <label>2</label>
    </ligand>
</feature>
<dbReference type="HAMAP" id="MF_01038">
    <property type="entry name" value="GpmI"/>
    <property type="match status" value="1"/>
</dbReference>
<dbReference type="PANTHER" id="PTHR31637:SF0">
    <property type="entry name" value="2,3-BISPHOSPHOGLYCERATE-INDEPENDENT PHOSPHOGLYCERATE MUTASE"/>
    <property type="match status" value="1"/>
</dbReference>
<evidence type="ECO:0000256" key="11">
    <source>
        <dbReference type="PIRSR" id="PIRSR001492-1"/>
    </source>
</evidence>
<feature type="domain" description="BPG-independent PGAM N-terminal" evidence="15">
    <location>
        <begin position="82"/>
        <end position="298"/>
    </location>
</feature>
<dbReference type="InterPro" id="IPR017850">
    <property type="entry name" value="Alkaline_phosphatase_core_sf"/>
</dbReference>
<feature type="binding site" evidence="10 12">
    <location>
        <position position="185"/>
    </location>
    <ligand>
        <name>substrate</name>
    </ligand>
</feature>
<feature type="binding site" evidence="10 13">
    <location>
        <position position="406"/>
    </location>
    <ligand>
        <name>Mn(2+)</name>
        <dbReference type="ChEBI" id="CHEBI:29035"/>
        <label>1</label>
    </ligand>
</feature>
<evidence type="ECO:0000256" key="5">
    <source>
        <dbReference type="ARBA" id="ARBA00022723"/>
    </source>
</evidence>
<dbReference type="PANTHER" id="PTHR31637">
    <property type="entry name" value="2,3-BISPHOSPHOGLYCERATE-INDEPENDENT PHOSPHOGLYCERATE MUTASE"/>
    <property type="match status" value="1"/>
</dbReference>
<feature type="binding site" evidence="10 13">
    <location>
        <position position="12"/>
    </location>
    <ligand>
        <name>Mn(2+)</name>
        <dbReference type="ChEBI" id="CHEBI:29035"/>
        <label>2</label>
    </ligand>
</feature>